<dbReference type="Proteomes" id="UP000743370">
    <property type="component" value="Unassembled WGS sequence"/>
</dbReference>
<evidence type="ECO:0000313" key="2">
    <source>
        <dbReference type="Proteomes" id="UP000743370"/>
    </source>
</evidence>
<organism evidence="1 2">
    <name type="scientific">Phaseolus angularis</name>
    <name type="common">Azuki bean</name>
    <name type="synonym">Vigna angularis</name>
    <dbReference type="NCBI Taxonomy" id="3914"/>
    <lineage>
        <taxon>Eukaryota</taxon>
        <taxon>Viridiplantae</taxon>
        <taxon>Streptophyta</taxon>
        <taxon>Embryophyta</taxon>
        <taxon>Tracheophyta</taxon>
        <taxon>Spermatophyta</taxon>
        <taxon>Magnoliopsida</taxon>
        <taxon>eudicotyledons</taxon>
        <taxon>Gunneridae</taxon>
        <taxon>Pentapetalae</taxon>
        <taxon>rosids</taxon>
        <taxon>fabids</taxon>
        <taxon>Fabales</taxon>
        <taxon>Fabaceae</taxon>
        <taxon>Papilionoideae</taxon>
        <taxon>50 kb inversion clade</taxon>
        <taxon>NPAAA clade</taxon>
        <taxon>indigoferoid/millettioid clade</taxon>
        <taxon>Phaseoleae</taxon>
        <taxon>Vigna</taxon>
    </lineage>
</organism>
<proteinExistence type="predicted"/>
<dbReference type="AlphaFoldDB" id="A0A8T0KF51"/>
<accession>A0A8T0KF51</accession>
<gene>
    <name evidence="1" type="ORF">HKW66_Vig0230300</name>
</gene>
<name>A0A8T0KF51_PHAAN</name>
<protein>
    <submittedName>
        <fullName evidence="1">Uncharacterized protein</fullName>
    </submittedName>
</protein>
<sequence>MPTRRRIGASSSAHPHAPRLANIDGWLSNTKKHGEFTHFWKEKKIIYSKYVTLGWYKFYGFQFPNLMEDQGLQHLVEQKGCIYPDLVPNVAMFPICDDAVKVHLRFDGFNCLLAYQSFLRNLILEYKRLNVVCKNTLVIQVVGCEIGETTLRQMGFVARGNILFRKDEAHNEDVDDEYAHMAEPVNVVDPSEVGPSDVL</sequence>
<evidence type="ECO:0000313" key="1">
    <source>
        <dbReference type="EMBL" id="KAG2396755.1"/>
    </source>
</evidence>
<comment type="caution">
    <text evidence="1">The sequence shown here is derived from an EMBL/GenBank/DDBJ whole genome shotgun (WGS) entry which is preliminary data.</text>
</comment>
<reference evidence="1 2" key="1">
    <citation type="submission" date="2020-05" db="EMBL/GenBank/DDBJ databases">
        <title>Vigna angularis (adzuki bean) Var. LongXiaoDou No. 4 denovo assembly.</title>
        <authorList>
            <person name="Xiang H."/>
        </authorList>
    </citation>
    <scope>NUCLEOTIDE SEQUENCE [LARGE SCALE GENOMIC DNA]</scope>
    <source>
        <tissue evidence="1">Leaf</tissue>
    </source>
</reference>
<dbReference type="EMBL" id="JABFOF010000005">
    <property type="protein sequence ID" value="KAG2396755.1"/>
    <property type="molecule type" value="Genomic_DNA"/>
</dbReference>